<dbReference type="InterPro" id="IPR008250">
    <property type="entry name" value="ATPase_P-typ_transduc_dom_A_sf"/>
</dbReference>
<proteinExistence type="inferred from homology"/>
<evidence type="ECO:0000313" key="13">
    <source>
        <dbReference type="EMBL" id="TCN72970.1"/>
    </source>
</evidence>
<feature type="transmembrane region" description="Helical" evidence="11">
    <location>
        <begin position="873"/>
        <end position="893"/>
    </location>
</feature>
<feature type="transmembrane region" description="Helical" evidence="11">
    <location>
        <begin position="696"/>
        <end position="720"/>
    </location>
</feature>
<feature type="transmembrane region" description="Helical" evidence="11">
    <location>
        <begin position="61"/>
        <end position="80"/>
    </location>
</feature>
<dbReference type="SUPFAM" id="SSF81660">
    <property type="entry name" value="Metal cation-transporting ATPase, ATP-binding domain N"/>
    <property type="match status" value="1"/>
</dbReference>
<dbReference type="GO" id="GO:1902600">
    <property type="term" value="P:proton transmembrane transport"/>
    <property type="evidence" value="ECO:0007669"/>
    <property type="project" value="TreeGrafter"/>
</dbReference>
<dbReference type="GO" id="GO:0006883">
    <property type="term" value="P:intracellular sodium ion homeostasis"/>
    <property type="evidence" value="ECO:0007669"/>
    <property type="project" value="TreeGrafter"/>
</dbReference>
<dbReference type="GO" id="GO:0005886">
    <property type="term" value="C:plasma membrane"/>
    <property type="evidence" value="ECO:0007669"/>
    <property type="project" value="UniProtKB-SubCell"/>
</dbReference>
<dbReference type="Pfam" id="PF00690">
    <property type="entry name" value="Cation_ATPase_N"/>
    <property type="match status" value="1"/>
</dbReference>
<dbReference type="InterPro" id="IPR050510">
    <property type="entry name" value="Cation_transp_ATPase_P-type"/>
</dbReference>
<evidence type="ECO:0000313" key="14">
    <source>
        <dbReference type="Proteomes" id="UP000294830"/>
    </source>
</evidence>
<dbReference type="GO" id="GO:0030007">
    <property type="term" value="P:intracellular potassium ion homeostasis"/>
    <property type="evidence" value="ECO:0007669"/>
    <property type="project" value="TreeGrafter"/>
</dbReference>
<dbReference type="FunFam" id="2.70.150.10:FF:000016">
    <property type="entry name" value="Calcium-transporting P-type ATPase putative"/>
    <property type="match status" value="1"/>
</dbReference>
<dbReference type="PANTHER" id="PTHR43294:SF21">
    <property type="entry name" value="CATION TRANSPORTING ATPASE"/>
    <property type="match status" value="1"/>
</dbReference>
<accession>A0A4R2F6V3</accession>
<dbReference type="SFLD" id="SFLDF00027">
    <property type="entry name" value="p-type_atpase"/>
    <property type="match status" value="1"/>
</dbReference>
<evidence type="ECO:0000259" key="12">
    <source>
        <dbReference type="SMART" id="SM00831"/>
    </source>
</evidence>
<feature type="transmembrane region" description="Helical" evidence="11">
    <location>
        <begin position="769"/>
        <end position="790"/>
    </location>
</feature>
<keyword evidence="7" id="KW-0067">ATP-binding</keyword>
<dbReference type="NCBIfam" id="TIGR01494">
    <property type="entry name" value="ATPase_P-type"/>
    <property type="match status" value="3"/>
</dbReference>
<dbReference type="GO" id="GO:0046872">
    <property type="term" value="F:metal ion binding"/>
    <property type="evidence" value="ECO:0007669"/>
    <property type="project" value="UniProtKB-KW"/>
</dbReference>
<evidence type="ECO:0000256" key="9">
    <source>
        <dbReference type="ARBA" id="ARBA00022989"/>
    </source>
</evidence>
<dbReference type="PRINTS" id="PR00119">
    <property type="entry name" value="CATATPASE"/>
</dbReference>
<dbReference type="PANTHER" id="PTHR43294">
    <property type="entry name" value="SODIUM/POTASSIUM-TRANSPORTING ATPASE SUBUNIT ALPHA"/>
    <property type="match status" value="1"/>
</dbReference>
<feature type="domain" description="Cation-transporting P-type ATPase N-terminal" evidence="12">
    <location>
        <begin position="8"/>
        <end position="81"/>
    </location>
</feature>
<feature type="transmembrane region" description="Helical" evidence="11">
    <location>
        <begin position="802"/>
        <end position="821"/>
    </location>
</feature>
<evidence type="ECO:0000256" key="1">
    <source>
        <dbReference type="ARBA" id="ARBA00004651"/>
    </source>
</evidence>
<keyword evidence="3" id="KW-1003">Cell membrane</keyword>
<dbReference type="GO" id="GO:0005524">
    <property type="term" value="F:ATP binding"/>
    <property type="evidence" value="ECO:0007669"/>
    <property type="project" value="UniProtKB-KW"/>
</dbReference>
<keyword evidence="10 11" id="KW-0472">Membrane</keyword>
<dbReference type="Gene3D" id="3.40.1110.10">
    <property type="entry name" value="Calcium-transporting ATPase, cytoplasmic domain N"/>
    <property type="match status" value="1"/>
</dbReference>
<keyword evidence="8" id="KW-1278">Translocase</keyword>
<dbReference type="InterPro" id="IPR018303">
    <property type="entry name" value="ATPase_P-typ_P_site"/>
</dbReference>
<comment type="similarity">
    <text evidence="2">Belongs to the cation transport ATPase (P-type) (TC 3.A.3) family. Type IIA subfamily.</text>
</comment>
<reference evidence="13 14" key="1">
    <citation type="submission" date="2019-03" db="EMBL/GenBank/DDBJ databases">
        <title>Genomic Encyclopedia of Archaeal and Bacterial Type Strains, Phase II (KMG-II): from individual species to whole genera.</title>
        <authorList>
            <person name="Goeker M."/>
        </authorList>
    </citation>
    <scope>NUCLEOTIDE SEQUENCE [LARGE SCALE GENOMIC DNA]</scope>
    <source>
        <strain evidence="13 14">RL-C</strain>
    </source>
</reference>
<sequence>MEEKPQKEWHSISSSDTLNALGAKETGLTADEAAKRLEKFGKNELATEEKSSLLSILASQFANVLIIVLIVSATISLILGKQVESISIFVIVVLAAILGTLQEYQAGKALEALRKMASPSATVLRNGQTIEVPSSELVPGDIAIITYGNKVPADIRLIESNNLQVEEAALTGESLPVEKFTQAIEGDSIPLGDRKNLLFMGTSVSNGRGKGVVVGTGANTEFGKIATMLQNTKTEQTPLQKNLDKLGSNIGIIAIVIALVLSAFSYFINGGTILDAFIWAVALAVAIIPEALPAVVTIGLALGVQRMVKRRALIRKLPAVETLGAVNVVCTDKTGTLTKDEMTIRKVYADATTFDVDGSGYSPEGNIILNGHKVKHGAANPCLIKVLTYGVLCSDAELKLTDEGWDILGDPTEGAIVTTAQKAKIDTEAIKKENPRVDEIPFTSDKKYMATAHSTSGGRMVVLKGAFEVVMGKCSMVEAPNGAQPLTTEVESSINSTVAGFAANALRVIAVAYKMIDEQEQLTDDALTNMILAGFVAMIDPPREEVKPAIATCKKAGIRTIMITGDHKATAFAIAKELKIAHDESQVFSGSDVEKMSQSELDIAVNKASVFARIAPEHKLRIVESLMKQGNIAAMTGDGVNDAPALKKANIGVAMGITGTDVSKEAADMILTDDNFVTIVAAVEEGRTIFENIKKFLIFLLSGNAGTVFAIILAFVFGLALPLTPVQILFINFIMDGLIAIAISLEPSEGGIMHRKPRTVSEGIITRMGLLRIMSLGMAIALVTFAVYYASVTIFELQPLQAQTLFFLTLIFARLFNSLNNRSLNTSAFKSRLLGNIPLVISSIVGIAIVWATTKIGVLQTAFGNVDISINGWLVAIGAGSLVLLFGEVFKLISKDKI</sequence>
<feature type="transmembrane region" description="Helical" evidence="11">
    <location>
        <begin position="833"/>
        <end position="853"/>
    </location>
</feature>
<keyword evidence="6" id="KW-0547">Nucleotide-binding</keyword>
<dbReference type="PRINTS" id="PR00120">
    <property type="entry name" value="HATPASE"/>
</dbReference>
<dbReference type="SMART" id="SM00831">
    <property type="entry name" value="Cation_ATPase_N"/>
    <property type="match status" value="1"/>
</dbReference>
<keyword evidence="14" id="KW-1185">Reference proteome</keyword>
<evidence type="ECO:0000256" key="6">
    <source>
        <dbReference type="ARBA" id="ARBA00022741"/>
    </source>
</evidence>
<dbReference type="FunFam" id="3.40.50.1000:FF:000028">
    <property type="entry name" value="Calcium-transporting P-type ATPase, putative"/>
    <property type="match status" value="1"/>
</dbReference>
<dbReference type="Gene3D" id="3.40.50.1000">
    <property type="entry name" value="HAD superfamily/HAD-like"/>
    <property type="match status" value="1"/>
</dbReference>
<dbReference type="OrthoDB" id="1521937at2"/>
<evidence type="ECO:0000256" key="8">
    <source>
        <dbReference type="ARBA" id="ARBA00022967"/>
    </source>
</evidence>
<dbReference type="GO" id="GO:1990573">
    <property type="term" value="P:potassium ion import across plasma membrane"/>
    <property type="evidence" value="ECO:0007669"/>
    <property type="project" value="TreeGrafter"/>
</dbReference>
<dbReference type="SUPFAM" id="SSF81665">
    <property type="entry name" value="Calcium ATPase, transmembrane domain M"/>
    <property type="match status" value="1"/>
</dbReference>
<organism evidence="13 14">
    <name type="scientific">Acetobacteroides hydrogenigenes</name>
    <dbReference type="NCBI Taxonomy" id="979970"/>
    <lineage>
        <taxon>Bacteria</taxon>
        <taxon>Pseudomonadati</taxon>
        <taxon>Bacteroidota</taxon>
        <taxon>Bacteroidia</taxon>
        <taxon>Bacteroidales</taxon>
        <taxon>Rikenellaceae</taxon>
        <taxon>Acetobacteroides</taxon>
    </lineage>
</organism>
<feature type="transmembrane region" description="Helical" evidence="11">
    <location>
        <begin position="86"/>
        <end position="106"/>
    </location>
</feature>
<comment type="caution">
    <text evidence="13">The sequence shown here is derived from an EMBL/GenBank/DDBJ whole genome shotgun (WGS) entry which is preliminary data.</text>
</comment>
<dbReference type="InterPro" id="IPR023214">
    <property type="entry name" value="HAD_sf"/>
</dbReference>
<dbReference type="InterPro" id="IPR004014">
    <property type="entry name" value="ATPase_P-typ_cation-transptr_N"/>
</dbReference>
<evidence type="ECO:0000256" key="3">
    <source>
        <dbReference type="ARBA" id="ARBA00022475"/>
    </source>
</evidence>
<dbReference type="SUPFAM" id="SSF81653">
    <property type="entry name" value="Calcium ATPase, transduction domain A"/>
    <property type="match status" value="1"/>
</dbReference>
<dbReference type="InterPro" id="IPR044492">
    <property type="entry name" value="P_typ_ATPase_HD_dom"/>
</dbReference>
<dbReference type="Gene3D" id="1.20.1110.10">
    <property type="entry name" value="Calcium-transporting ATPase, transmembrane domain"/>
    <property type="match status" value="1"/>
</dbReference>
<comment type="subcellular location">
    <subcellularLocation>
        <location evidence="1">Cell membrane</location>
        <topology evidence="1">Multi-pass membrane protein</topology>
    </subcellularLocation>
</comment>
<dbReference type="AlphaFoldDB" id="A0A4R2F6V3"/>
<dbReference type="InterPro" id="IPR023299">
    <property type="entry name" value="ATPase_P-typ_cyto_dom_N"/>
</dbReference>
<dbReference type="GO" id="GO:0016887">
    <property type="term" value="F:ATP hydrolysis activity"/>
    <property type="evidence" value="ECO:0007669"/>
    <property type="project" value="InterPro"/>
</dbReference>
<dbReference type="SFLD" id="SFLDG00002">
    <property type="entry name" value="C1.7:_P-type_atpase_like"/>
    <property type="match status" value="1"/>
</dbReference>
<protein>
    <submittedName>
        <fullName evidence="13">Ca2+-transporting ATPase</fullName>
    </submittedName>
</protein>
<dbReference type="Pfam" id="PF00689">
    <property type="entry name" value="Cation_ATPase_C"/>
    <property type="match status" value="1"/>
</dbReference>
<dbReference type="InterPro" id="IPR036412">
    <property type="entry name" value="HAD-like_sf"/>
</dbReference>
<feature type="transmembrane region" description="Helical" evidence="11">
    <location>
        <begin position="276"/>
        <end position="302"/>
    </location>
</feature>
<evidence type="ECO:0000256" key="4">
    <source>
        <dbReference type="ARBA" id="ARBA00022692"/>
    </source>
</evidence>
<evidence type="ECO:0000256" key="2">
    <source>
        <dbReference type="ARBA" id="ARBA00005675"/>
    </source>
</evidence>
<gene>
    <name evidence="13" type="ORF">CLV25_101188</name>
</gene>
<name>A0A4R2F6V3_9BACT</name>
<dbReference type="EMBL" id="SLWB01000001">
    <property type="protein sequence ID" value="TCN72970.1"/>
    <property type="molecule type" value="Genomic_DNA"/>
</dbReference>
<dbReference type="Pfam" id="PF13246">
    <property type="entry name" value="Cation_ATPase"/>
    <property type="match status" value="1"/>
</dbReference>
<dbReference type="SFLD" id="SFLDS00003">
    <property type="entry name" value="Haloacid_Dehalogenase"/>
    <property type="match status" value="1"/>
</dbReference>
<dbReference type="PROSITE" id="PS00154">
    <property type="entry name" value="ATPASE_E1_E2"/>
    <property type="match status" value="1"/>
</dbReference>
<dbReference type="GO" id="GO:0005391">
    <property type="term" value="F:P-type sodium:potassium-exchanging transporter activity"/>
    <property type="evidence" value="ECO:0007669"/>
    <property type="project" value="TreeGrafter"/>
</dbReference>
<dbReference type="GO" id="GO:0036376">
    <property type="term" value="P:sodium ion export across plasma membrane"/>
    <property type="evidence" value="ECO:0007669"/>
    <property type="project" value="TreeGrafter"/>
</dbReference>
<dbReference type="Pfam" id="PF00122">
    <property type="entry name" value="E1-E2_ATPase"/>
    <property type="match status" value="1"/>
</dbReference>
<evidence type="ECO:0000256" key="5">
    <source>
        <dbReference type="ARBA" id="ARBA00022723"/>
    </source>
</evidence>
<feature type="transmembrane region" description="Helical" evidence="11">
    <location>
        <begin position="250"/>
        <end position="270"/>
    </location>
</feature>
<dbReference type="Gene3D" id="2.70.150.10">
    <property type="entry name" value="Calcium-transporting ATPase, cytoplasmic transduction domain A"/>
    <property type="match status" value="1"/>
</dbReference>
<dbReference type="InterPro" id="IPR006068">
    <property type="entry name" value="ATPase_P-typ_cation-transptr_C"/>
</dbReference>
<keyword evidence="9 11" id="KW-1133">Transmembrane helix</keyword>
<dbReference type="Proteomes" id="UP000294830">
    <property type="component" value="Unassembled WGS sequence"/>
</dbReference>
<dbReference type="InterPro" id="IPR059000">
    <property type="entry name" value="ATPase_P-type_domA"/>
</dbReference>
<keyword evidence="5" id="KW-0479">Metal-binding</keyword>
<dbReference type="RefSeq" id="WP_131837755.1">
    <property type="nucleotide sequence ID" value="NZ_SLWB01000001.1"/>
</dbReference>
<dbReference type="InterPro" id="IPR001757">
    <property type="entry name" value="P_typ_ATPase"/>
</dbReference>
<dbReference type="SUPFAM" id="SSF56784">
    <property type="entry name" value="HAD-like"/>
    <property type="match status" value="1"/>
</dbReference>
<dbReference type="InterPro" id="IPR023298">
    <property type="entry name" value="ATPase_P-typ_TM_dom_sf"/>
</dbReference>
<evidence type="ECO:0000256" key="7">
    <source>
        <dbReference type="ARBA" id="ARBA00022840"/>
    </source>
</evidence>
<evidence type="ECO:0000256" key="11">
    <source>
        <dbReference type="SAM" id="Phobius"/>
    </source>
</evidence>
<evidence type="ECO:0000256" key="10">
    <source>
        <dbReference type="ARBA" id="ARBA00023136"/>
    </source>
</evidence>
<keyword evidence="4 11" id="KW-0812">Transmembrane</keyword>
<feature type="transmembrane region" description="Helical" evidence="11">
    <location>
        <begin position="726"/>
        <end position="748"/>
    </location>
</feature>